<dbReference type="EMBL" id="JACKXE010000001">
    <property type="protein sequence ID" value="MBB6627493.1"/>
    <property type="molecule type" value="Genomic_DNA"/>
</dbReference>
<organism evidence="2 3">
    <name type="scientific">Nocardioides luti</name>
    <dbReference type="NCBI Taxonomy" id="2761101"/>
    <lineage>
        <taxon>Bacteria</taxon>
        <taxon>Bacillati</taxon>
        <taxon>Actinomycetota</taxon>
        <taxon>Actinomycetes</taxon>
        <taxon>Propionibacteriales</taxon>
        <taxon>Nocardioidaceae</taxon>
        <taxon>Nocardioides</taxon>
    </lineage>
</organism>
<keyword evidence="3" id="KW-1185">Reference proteome</keyword>
<comment type="caution">
    <text evidence="2">The sequence shown here is derived from an EMBL/GenBank/DDBJ whole genome shotgun (WGS) entry which is preliminary data.</text>
</comment>
<proteinExistence type="predicted"/>
<evidence type="ECO:0000313" key="2">
    <source>
        <dbReference type="EMBL" id="MBB6627493.1"/>
    </source>
</evidence>
<gene>
    <name evidence="2" type="ORF">H5V45_09175</name>
</gene>
<protein>
    <submittedName>
        <fullName evidence="2">Uncharacterized protein</fullName>
    </submittedName>
</protein>
<feature type="compositionally biased region" description="Basic and acidic residues" evidence="1">
    <location>
        <begin position="461"/>
        <end position="470"/>
    </location>
</feature>
<dbReference type="Proteomes" id="UP000523955">
    <property type="component" value="Unassembled WGS sequence"/>
</dbReference>
<sequence>MPSLLDWTPDDQPAVVVDVRTPGVWEGLLKTYASGTGVVALGRVFEIAKEHGVIHVLIERRYIDADWRSEHSHFYTTKFERYPSVCHRLHFFAAEVPSDLTDLSTVTSAYRGYSVLRPLESSPVGRTMIAPPPSMGTEATVCFATETVDVLGWPMSITAMPFISQDAQFMRCAHADIWMVSLQAHLRMGAPRWLPADVHRASLGGVIGGRQMPSEGLTLQQMLGALTTLGFSPAATALPADTVTSFNAEWRSLYAIVCRYINSNIPPIVVGEGHVWVAVGYNREPSDGHTRLTLYRHDDVLGPYVRINDPFNEPLPEHTWTQLVLPLPPKIYLSGERAEASGRWWFNQWIAGAPQDDPVREAHEADELSFVTYGLRARDFKHALLRRPSMDPALARAYRLAIWPKSLWVVEVQDRRLREAGRPSVLGEVILDPTSSHLDPRSVDDHGILAVHRPGRYISHGPDHGTRLELDVDPTPYESGLRVDPRAT</sequence>
<reference evidence="2 3" key="1">
    <citation type="submission" date="2020-08" db="EMBL/GenBank/DDBJ databases">
        <authorList>
            <person name="Seo M.-J."/>
        </authorList>
    </citation>
    <scope>NUCLEOTIDE SEQUENCE [LARGE SCALE GENOMIC DNA]</scope>
    <source>
        <strain evidence="2 3">KIGAM211</strain>
    </source>
</reference>
<evidence type="ECO:0000313" key="3">
    <source>
        <dbReference type="Proteomes" id="UP000523955"/>
    </source>
</evidence>
<accession>A0A7X0VBS7</accession>
<name>A0A7X0VBS7_9ACTN</name>
<evidence type="ECO:0000256" key="1">
    <source>
        <dbReference type="SAM" id="MobiDB-lite"/>
    </source>
</evidence>
<dbReference type="AlphaFoldDB" id="A0A7X0VBS7"/>
<dbReference type="RefSeq" id="WP_185252646.1">
    <property type="nucleotide sequence ID" value="NZ_JACKXE010000001.1"/>
</dbReference>
<feature type="region of interest" description="Disordered" evidence="1">
    <location>
        <begin position="460"/>
        <end position="488"/>
    </location>
</feature>